<keyword evidence="9" id="KW-1185">Reference proteome</keyword>
<keyword evidence="4" id="KW-0378">Hydrolase</keyword>
<evidence type="ECO:0000256" key="3">
    <source>
        <dbReference type="ARBA" id="ARBA00022759"/>
    </source>
</evidence>
<evidence type="ECO:0000256" key="5">
    <source>
        <dbReference type="ARBA" id="ARBA00035648"/>
    </source>
</evidence>
<evidence type="ECO:0000259" key="6">
    <source>
        <dbReference type="Pfam" id="PF03755"/>
    </source>
</evidence>
<feature type="domain" description="Endoribonuclease YicC-like C-terminal" evidence="7">
    <location>
        <begin position="172"/>
        <end position="288"/>
    </location>
</feature>
<comment type="caution">
    <text evidence="8">The sequence shown here is derived from an EMBL/GenBank/DDBJ whole genome shotgun (WGS) entry which is preliminary data.</text>
</comment>
<evidence type="ECO:0000256" key="1">
    <source>
        <dbReference type="ARBA" id="ARBA00001968"/>
    </source>
</evidence>
<comment type="cofactor">
    <cofactor evidence="1">
        <name>a divalent metal cation</name>
        <dbReference type="ChEBI" id="CHEBI:60240"/>
    </cofactor>
</comment>
<sequence>MLQSMTGFGKASGFFGDKKIRVELRSLNSKNFDFHSKIPSLYKEKEIELRNIVSEQLNRGKVECFIVIEESQKTDARVELNTAVLAGYYKQLQELGADLKDGTTALLPHLLSLPDAFKSKQNELSGEEWKVVLELVADACKHLQEFRGQEGAALQNDFLKRLSDIRTNAKLVKERLPERKEKVISKLRDAINTLQTGVDENRFEQELIYYLEKLDISEEEVRLENHLSYFEATMQEEEHCGRKLGFICQEMGREINTMGSKANDAEIQKLVVLMKDDLEKIKEQVLNVL</sequence>
<keyword evidence="3" id="KW-0255">Endonuclease</keyword>
<keyword evidence="2" id="KW-0540">Nuclease</keyword>
<dbReference type="InterPro" id="IPR013527">
    <property type="entry name" value="YicC-like_N"/>
</dbReference>
<dbReference type="GO" id="GO:0016787">
    <property type="term" value="F:hydrolase activity"/>
    <property type="evidence" value="ECO:0007669"/>
    <property type="project" value="UniProtKB-KW"/>
</dbReference>
<dbReference type="RefSeq" id="WP_147012411.1">
    <property type="nucleotide sequence ID" value="NZ_VORB01000001.1"/>
</dbReference>
<evidence type="ECO:0000313" key="8">
    <source>
        <dbReference type="EMBL" id="TXC85204.1"/>
    </source>
</evidence>
<accession>A0A5C6VKK4</accession>
<dbReference type="InterPro" id="IPR005229">
    <property type="entry name" value="YicC/YloC-like"/>
</dbReference>
<dbReference type="PANTHER" id="PTHR30636:SF3">
    <property type="entry name" value="UPF0701 PROTEIN YICC"/>
    <property type="match status" value="1"/>
</dbReference>
<dbReference type="InterPro" id="IPR013551">
    <property type="entry name" value="YicC-like_C"/>
</dbReference>
<dbReference type="NCBIfam" id="TIGR00255">
    <property type="entry name" value="YicC/YloC family endoribonuclease"/>
    <property type="match status" value="1"/>
</dbReference>
<dbReference type="GO" id="GO:0004521">
    <property type="term" value="F:RNA endonuclease activity"/>
    <property type="evidence" value="ECO:0007669"/>
    <property type="project" value="InterPro"/>
</dbReference>
<gene>
    <name evidence="8" type="ORF">FRX97_00860</name>
</gene>
<evidence type="ECO:0000256" key="4">
    <source>
        <dbReference type="ARBA" id="ARBA00022801"/>
    </source>
</evidence>
<dbReference type="AlphaFoldDB" id="A0A5C6VKK4"/>
<organism evidence="8 9">
    <name type="scientific">Luteibaculum oceani</name>
    <dbReference type="NCBI Taxonomy" id="1294296"/>
    <lineage>
        <taxon>Bacteria</taxon>
        <taxon>Pseudomonadati</taxon>
        <taxon>Bacteroidota</taxon>
        <taxon>Flavobacteriia</taxon>
        <taxon>Flavobacteriales</taxon>
        <taxon>Luteibaculaceae</taxon>
        <taxon>Luteibaculum</taxon>
    </lineage>
</organism>
<feature type="domain" description="Endoribonuclease YicC-like N-terminal" evidence="6">
    <location>
        <begin position="2"/>
        <end position="155"/>
    </location>
</feature>
<dbReference type="OrthoDB" id="9771229at2"/>
<evidence type="ECO:0000259" key="7">
    <source>
        <dbReference type="Pfam" id="PF08340"/>
    </source>
</evidence>
<name>A0A5C6VKK4_9FLAO</name>
<dbReference type="EMBL" id="VORB01000001">
    <property type="protein sequence ID" value="TXC85204.1"/>
    <property type="molecule type" value="Genomic_DNA"/>
</dbReference>
<comment type="similarity">
    <text evidence="5">Belongs to the YicC/YloC family.</text>
</comment>
<dbReference type="Pfam" id="PF08340">
    <property type="entry name" value="YicC-like_C"/>
    <property type="match status" value="1"/>
</dbReference>
<evidence type="ECO:0000256" key="2">
    <source>
        <dbReference type="ARBA" id="ARBA00022722"/>
    </source>
</evidence>
<evidence type="ECO:0000313" key="9">
    <source>
        <dbReference type="Proteomes" id="UP000321168"/>
    </source>
</evidence>
<dbReference type="Proteomes" id="UP000321168">
    <property type="component" value="Unassembled WGS sequence"/>
</dbReference>
<dbReference type="Pfam" id="PF03755">
    <property type="entry name" value="YicC-like_N"/>
    <property type="match status" value="1"/>
</dbReference>
<dbReference type="PANTHER" id="PTHR30636">
    <property type="entry name" value="UPF0701 PROTEIN YICC"/>
    <property type="match status" value="1"/>
</dbReference>
<proteinExistence type="inferred from homology"/>
<reference evidence="8 9" key="1">
    <citation type="submission" date="2019-08" db="EMBL/GenBank/DDBJ databases">
        <title>Genome of Luteibaculum oceani JCM 18817.</title>
        <authorList>
            <person name="Bowman J.P."/>
        </authorList>
    </citation>
    <scope>NUCLEOTIDE SEQUENCE [LARGE SCALE GENOMIC DNA]</scope>
    <source>
        <strain evidence="8 9">JCM 18817</strain>
    </source>
</reference>
<protein>
    <submittedName>
        <fullName evidence="8">YicC family protein</fullName>
    </submittedName>
</protein>